<organism evidence="1">
    <name type="scientific">Rhizophora mucronata</name>
    <name type="common">Asiatic mangrove</name>
    <dbReference type="NCBI Taxonomy" id="61149"/>
    <lineage>
        <taxon>Eukaryota</taxon>
        <taxon>Viridiplantae</taxon>
        <taxon>Streptophyta</taxon>
        <taxon>Embryophyta</taxon>
        <taxon>Tracheophyta</taxon>
        <taxon>Spermatophyta</taxon>
        <taxon>Magnoliopsida</taxon>
        <taxon>eudicotyledons</taxon>
        <taxon>Gunneridae</taxon>
        <taxon>Pentapetalae</taxon>
        <taxon>rosids</taxon>
        <taxon>fabids</taxon>
        <taxon>Malpighiales</taxon>
        <taxon>Rhizophoraceae</taxon>
        <taxon>Rhizophora</taxon>
    </lineage>
</organism>
<protein>
    <submittedName>
        <fullName evidence="1">APO protein 4-like</fullName>
    </submittedName>
</protein>
<proteinExistence type="predicted"/>
<reference evidence="1" key="1">
    <citation type="submission" date="2018-02" db="EMBL/GenBank/DDBJ databases">
        <title>Rhizophora mucronata_Transcriptome.</title>
        <authorList>
            <person name="Meera S.P."/>
            <person name="Sreeshan A."/>
            <person name="Augustine A."/>
        </authorList>
    </citation>
    <scope>NUCLEOTIDE SEQUENCE</scope>
    <source>
        <tissue evidence="1">Leaf</tissue>
    </source>
</reference>
<dbReference type="AlphaFoldDB" id="A0A2P2QMQ4"/>
<accession>A0A2P2QMQ4</accession>
<evidence type="ECO:0000313" key="1">
    <source>
        <dbReference type="EMBL" id="MBX68292.1"/>
    </source>
</evidence>
<dbReference type="EMBL" id="GGEC01087808">
    <property type="protein sequence ID" value="MBX68292.1"/>
    <property type="molecule type" value="Transcribed_RNA"/>
</dbReference>
<name>A0A2P2QMQ4_RHIMU</name>
<sequence>MNSILADTTITMASPNQMTLLTNIDL</sequence>